<evidence type="ECO:0000256" key="7">
    <source>
        <dbReference type="ARBA" id="ARBA00034478"/>
    </source>
</evidence>
<organism evidence="10 11">
    <name type="scientific">Cysteiniphilum litorale</name>
    <dbReference type="NCBI Taxonomy" id="2056700"/>
    <lineage>
        <taxon>Bacteria</taxon>
        <taxon>Pseudomonadati</taxon>
        <taxon>Pseudomonadota</taxon>
        <taxon>Gammaproteobacteria</taxon>
        <taxon>Thiotrichales</taxon>
        <taxon>Fastidiosibacteraceae</taxon>
        <taxon>Cysteiniphilum</taxon>
    </lineage>
</organism>
<protein>
    <recommendedName>
        <fullName evidence="9">Methylenetetrahydrofolate reductase</fullName>
    </recommendedName>
</protein>
<dbReference type="Pfam" id="PF02219">
    <property type="entry name" value="MTHFR"/>
    <property type="match status" value="1"/>
</dbReference>
<dbReference type="SUPFAM" id="SSF51730">
    <property type="entry name" value="FAD-linked oxidoreductase"/>
    <property type="match status" value="1"/>
</dbReference>
<keyword evidence="5 9" id="KW-0274">FAD</keyword>
<dbReference type="InterPro" id="IPR003171">
    <property type="entry name" value="Mehydrof_redctse-like"/>
</dbReference>
<sequence length="308" mass="34897">MPNNSHISFELFPSKAHLDNGKLYQAIDEIKPHAPKYVSVTFGAGGSESYANSLTLIRYLRQQHIDVVPHITCFHLDKQAIFSLLQEYIKLGIDRLVVVRGDLPQDIQKQTKVSFNYAYQLIDYIRQISGEQFDITIAAYPEFYPGSKTLQEDIDNLKQKINAGANHAITQYFYSIDAFYHFLQMCHDHQITIPITAGVMPIANYQGLKRFSQICHADIPQWLDKRLAAYQHDPVALQDFASDVVAKLCDDLIDLGVHGLHFYTLNQMSATNAVIAKSSKLQSILTQQKNQRNQQAPELASITQLASR</sequence>
<dbReference type="GO" id="GO:0009086">
    <property type="term" value="P:methionine biosynthetic process"/>
    <property type="evidence" value="ECO:0007669"/>
    <property type="project" value="TreeGrafter"/>
</dbReference>
<evidence type="ECO:0000256" key="4">
    <source>
        <dbReference type="ARBA" id="ARBA00022630"/>
    </source>
</evidence>
<reference evidence="10" key="2">
    <citation type="submission" date="2020-09" db="EMBL/GenBank/DDBJ databases">
        <authorList>
            <person name="Sun Q."/>
            <person name="Zhou Y."/>
        </authorList>
    </citation>
    <scope>NUCLEOTIDE SEQUENCE</scope>
    <source>
        <strain evidence="10">CGMCC 1.15758</strain>
    </source>
</reference>
<dbReference type="GO" id="GO:0035999">
    <property type="term" value="P:tetrahydrofolate interconversion"/>
    <property type="evidence" value="ECO:0007669"/>
    <property type="project" value="UniProtKB-UniPathway"/>
</dbReference>
<keyword evidence="6 9" id="KW-0560">Oxidoreductase</keyword>
<evidence type="ECO:0000256" key="8">
    <source>
        <dbReference type="ARBA" id="ARBA00048628"/>
    </source>
</evidence>
<evidence type="ECO:0000313" key="10">
    <source>
        <dbReference type="EMBL" id="GGF89293.1"/>
    </source>
</evidence>
<dbReference type="InterPro" id="IPR029041">
    <property type="entry name" value="FAD-linked_oxidoreductase-like"/>
</dbReference>
<evidence type="ECO:0000256" key="2">
    <source>
        <dbReference type="ARBA" id="ARBA00004777"/>
    </source>
</evidence>
<keyword evidence="4 9" id="KW-0285">Flavoprotein</keyword>
<dbReference type="RefSeq" id="WP_117001423.1">
    <property type="nucleotide sequence ID" value="NZ_BMJS01000002.1"/>
</dbReference>
<keyword evidence="11" id="KW-1185">Reference proteome</keyword>
<comment type="similarity">
    <text evidence="3 9">Belongs to the methylenetetrahydrofolate reductase family.</text>
</comment>
<dbReference type="GO" id="GO:0106312">
    <property type="term" value="F:methylenetetrahydrofolate reductase (NADH) activity"/>
    <property type="evidence" value="ECO:0007669"/>
    <property type="project" value="UniProtKB-EC"/>
</dbReference>
<dbReference type="PANTHER" id="PTHR45754">
    <property type="entry name" value="METHYLENETETRAHYDROFOLATE REDUCTASE"/>
    <property type="match status" value="1"/>
</dbReference>
<dbReference type="PANTHER" id="PTHR45754:SF3">
    <property type="entry name" value="METHYLENETETRAHYDROFOLATE REDUCTASE (NADPH)"/>
    <property type="match status" value="1"/>
</dbReference>
<comment type="catalytic activity">
    <reaction evidence="8">
        <text>(6S)-5-methyl-5,6,7,8-tetrahydrofolate + NAD(+) = (6R)-5,10-methylene-5,6,7,8-tetrahydrofolate + NADH + H(+)</text>
        <dbReference type="Rhea" id="RHEA:19821"/>
        <dbReference type="ChEBI" id="CHEBI:15378"/>
        <dbReference type="ChEBI" id="CHEBI:15636"/>
        <dbReference type="ChEBI" id="CHEBI:18608"/>
        <dbReference type="ChEBI" id="CHEBI:57540"/>
        <dbReference type="ChEBI" id="CHEBI:57945"/>
        <dbReference type="EC" id="1.5.1.54"/>
    </reaction>
    <physiologicalReaction direction="right-to-left" evidence="8">
        <dbReference type="Rhea" id="RHEA:19823"/>
    </physiologicalReaction>
</comment>
<proteinExistence type="inferred from homology"/>
<dbReference type="Gene3D" id="3.20.20.220">
    <property type="match status" value="1"/>
</dbReference>
<comment type="caution">
    <text evidence="10">The sequence shown here is derived from an EMBL/GenBank/DDBJ whole genome shotgun (WGS) entry which is preliminary data.</text>
</comment>
<evidence type="ECO:0000256" key="6">
    <source>
        <dbReference type="ARBA" id="ARBA00023002"/>
    </source>
</evidence>
<accession>A0A8J2Z2C2</accession>
<evidence type="ECO:0000313" key="11">
    <source>
        <dbReference type="Proteomes" id="UP000636949"/>
    </source>
</evidence>
<evidence type="ECO:0000256" key="5">
    <source>
        <dbReference type="ARBA" id="ARBA00022827"/>
    </source>
</evidence>
<evidence type="ECO:0000256" key="9">
    <source>
        <dbReference type="RuleBase" id="RU003862"/>
    </source>
</evidence>
<reference evidence="10" key="1">
    <citation type="journal article" date="2014" name="Int. J. Syst. Evol. Microbiol.">
        <title>Complete genome sequence of Corynebacterium casei LMG S-19264T (=DSM 44701T), isolated from a smear-ripened cheese.</title>
        <authorList>
            <consortium name="US DOE Joint Genome Institute (JGI-PGF)"/>
            <person name="Walter F."/>
            <person name="Albersmeier A."/>
            <person name="Kalinowski J."/>
            <person name="Ruckert C."/>
        </authorList>
    </citation>
    <scope>NUCLEOTIDE SEQUENCE</scope>
    <source>
        <strain evidence="10">CGMCC 1.15758</strain>
    </source>
</reference>
<dbReference type="GO" id="GO:0071949">
    <property type="term" value="F:FAD binding"/>
    <property type="evidence" value="ECO:0007669"/>
    <property type="project" value="TreeGrafter"/>
</dbReference>
<dbReference type="GO" id="GO:0005829">
    <property type="term" value="C:cytosol"/>
    <property type="evidence" value="ECO:0007669"/>
    <property type="project" value="TreeGrafter"/>
</dbReference>
<name>A0A8J2Z2C2_9GAMM</name>
<dbReference type="EMBL" id="BMJS01000002">
    <property type="protein sequence ID" value="GGF89293.1"/>
    <property type="molecule type" value="Genomic_DNA"/>
</dbReference>
<evidence type="ECO:0000256" key="3">
    <source>
        <dbReference type="ARBA" id="ARBA00006743"/>
    </source>
</evidence>
<comment type="pathway">
    <text evidence="7">Amino-acid biosynthesis; L-methionine biosynthesis via de novo pathway.</text>
</comment>
<dbReference type="UniPathway" id="UPA00193"/>
<dbReference type="OrthoDB" id="9812555at2"/>
<comment type="cofactor">
    <cofactor evidence="1 9">
        <name>FAD</name>
        <dbReference type="ChEBI" id="CHEBI:57692"/>
    </cofactor>
</comment>
<evidence type="ECO:0000256" key="1">
    <source>
        <dbReference type="ARBA" id="ARBA00001974"/>
    </source>
</evidence>
<dbReference type="CDD" id="cd00537">
    <property type="entry name" value="MTHFR"/>
    <property type="match status" value="1"/>
</dbReference>
<dbReference type="Proteomes" id="UP000636949">
    <property type="component" value="Unassembled WGS sequence"/>
</dbReference>
<comment type="pathway">
    <text evidence="2 9">One-carbon metabolism; tetrahydrofolate interconversion.</text>
</comment>
<dbReference type="AlphaFoldDB" id="A0A8J2Z2C2"/>
<gene>
    <name evidence="10" type="primary">metF</name>
    <name evidence="10" type="ORF">GCM10010995_03230</name>
</gene>